<reference evidence="2 3" key="1">
    <citation type="submission" date="2014-06" db="EMBL/GenBank/DDBJ databases">
        <title>Evolutionary Origins and Diversification of the Mycorrhizal Mutualists.</title>
        <authorList>
            <consortium name="DOE Joint Genome Institute"/>
            <consortium name="Mycorrhizal Genomics Consortium"/>
            <person name="Kohler A."/>
            <person name="Kuo A."/>
            <person name="Nagy L.G."/>
            <person name="Floudas D."/>
            <person name="Copeland A."/>
            <person name="Barry K.W."/>
            <person name="Cichocki N."/>
            <person name="Veneault-Fourrey C."/>
            <person name="LaButti K."/>
            <person name="Lindquist E.A."/>
            <person name="Lipzen A."/>
            <person name="Lundell T."/>
            <person name="Morin E."/>
            <person name="Murat C."/>
            <person name="Riley R."/>
            <person name="Ohm R."/>
            <person name="Sun H."/>
            <person name="Tunlid A."/>
            <person name="Henrissat B."/>
            <person name="Grigoriev I.V."/>
            <person name="Hibbett D.S."/>
            <person name="Martin F."/>
        </authorList>
    </citation>
    <scope>NUCLEOTIDE SEQUENCE [LARGE SCALE GENOMIC DNA]</scope>
    <source>
        <strain evidence="2 3">SS14</strain>
    </source>
</reference>
<name>A0A0C9UKG2_SPHS4</name>
<sequence>MPSGTVNRVVTKLMRTRTRDAEASCPNCGAHGKEEGGSKLNPVAERAEMLDEDDMAW</sequence>
<organism evidence="2 3">
    <name type="scientific">Sphaerobolus stellatus (strain SS14)</name>
    <dbReference type="NCBI Taxonomy" id="990650"/>
    <lineage>
        <taxon>Eukaryota</taxon>
        <taxon>Fungi</taxon>
        <taxon>Dikarya</taxon>
        <taxon>Basidiomycota</taxon>
        <taxon>Agaricomycotina</taxon>
        <taxon>Agaricomycetes</taxon>
        <taxon>Phallomycetidae</taxon>
        <taxon>Geastrales</taxon>
        <taxon>Sphaerobolaceae</taxon>
        <taxon>Sphaerobolus</taxon>
    </lineage>
</organism>
<evidence type="ECO:0000313" key="3">
    <source>
        <dbReference type="Proteomes" id="UP000054279"/>
    </source>
</evidence>
<evidence type="ECO:0000256" key="1">
    <source>
        <dbReference type="SAM" id="MobiDB-lite"/>
    </source>
</evidence>
<gene>
    <name evidence="2" type="ORF">M422DRAFT_30830</name>
</gene>
<feature type="region of interest" description="Disordered" evidence="1">
    <location>
        <begin position="17"/>
        <end position="40"/>
    </location>
</feature>
<dbReference type="Proteomes" id="UP000054279">
    <property type="component" value="Unassembled WGS sequence"/>
</dbReference>
<proteinExistence type="predicted"/>
<dbReference type="AlphaFoldDB" id="A0A0C9UKG2"/>
<dbReference type="EMBL" id="KN837122">
    <property type="protein sequence ID" value="KIJ43573.1"/>
    <property type="molecule type" value="Genomic_DNA"/>
</dbReference>
<accession>A0A0C9UKG2</accession>
<keyword evidence="3" id="KW-1185">Reference proteome</keyword>
<evidence type="ECO:0000313" key="2">
    <source>
        <dbReference type="EMBL" id="KIJ43573.1"/>
    </source>
</evidence>
<protein>
    <submittedName>
        <fullName evidence="2">Uncharacterized protein</fullName>
    </submittedName>
</protein>
<dbReference type="HOGENOM" id="CLU_209341_1_0_1"/>